<dbReference type="SUPFAM" id="SSF57016">
    <property type="entry name" value="Plant lectins/antimicrobial peptides"/>
    <property type="match status" value="1"/>
</dbReference>
<sequence length="326" mass="35870">MHFSKVIAISLLAPLAAAYGADTPSQLRARDPFATISSRGANERCGPNHGNQVCGKNECCSSTGYCGTTKDHCKAPDCQFRFGPACDANTTPSGKSTRNIRRPQLGKIPYGGAGVYACTKPGMVAITYDDGPYTYTEGIMNQFEAKGGRATFFVTGNNLGRGAIDKKWASVVKRMYDKGHQVASHSWSHPDLSESTKAEIYDDMVRNEMAIRNILGRFPTYMRPPYSSCDSQCERVMADLGYVIAYFDVDTDDYNNLAASKIQTAKNKFKKGIDSGKRLAIAHDIHKTSAQDLTKYMLDYIYSKGLKAVTMGECLGDPEENWYRKG</sequence>
<proteinExistence type="predicted"/>
<comment type="cofactor">
    <cofactor evidence="1">
        <name>Co(2+)</name>
        <dbReference type="ChEBI" id="CHEBI:48828"/>
    </cofactor>
</comment>
<evidence type="ECO:0000256" key="6">
    <source>
        <dbReference type="ARBA" id="ARBA00023277"/>
    </source>
</evidence>
<dbReference type="OrthoDB" id="407355at2759"/>
<evidence type="ECO:0000256" key="5">
    <source>
        <dbReference type="ARBA" id="ARBA00022801"/>
    </source>
</evidence>
<name>A0A9Q9DQD3_CURCL</name>
<dbReference type="GO" id="GO:0008061">
    <property type="term" value="F:chitin binding"/>
    <property type="evidence" value="ECO:0007669"/>
    <property type="project" value="UniProtKB-UniRule"/>
</dbReference>
<evidence type="ECO:0000256" key="8">
    <source>
        <dbReference type="PROSITE-ProRule" id="PRU00261"/>
    </source>
</evidence>
<dbReference type="CDD" id="cd00035">
    <property type="entry name" value="ChtBD1"/>
    <property type="match status" value="1"/>
</dbReference>
<dbReference type="SUPFAM" id="SSF88713">
    <property type="entry name" value="Glycoside hydrolase/deacetylase"/>
    <property type="match status" value="1"/>
</dbReference>
<dbReference type="PROSITE" id="PS50941">
    <property type="entry name" value="CHIT_BIND_I_2"/>
    <property type="match status" value="1"/>
</dbReference>
<evidence type="ECO:0000256" key="4">
    <source>
        <dbReference type="ARBA" id="ARBA00022729"/>
    </source>
</evidence>
<dbReference type="Gene3D" id="3.20.20.370">
    <property type="entry name" value="Glycoside hydrolase/deacetylase"/>
    <property type="match status" value="1"/>
</dbReference>
<dbReference type="Proteomes" id="UP001056012">
    <property type="component" value="Chromosome 1"/>
</dbReference>
<dbReference type="GO" id="GO:0046872">
    <property type="term" value="F:metal ion binding"/>
    <property type="evidence" value="ECO:0007669"/>
    <property type="project" value="UniProtKB-KW"/>
</dbReference>
<evidence type="ECO:0000256" key="9">
    <source>
        <dbReference type="SAM" id="SignalP"/>
    </source>
</evidence>
<evidence type="ECO:0000259" key="11">
    <source>
        <dbReference type="PROSITE" id="PS51677"/>
    </source>
</evidence>
<keyword evidence="8" id="KW-1015">Disulfide bond</keyword>
<dbReference type="GO" id="GO:0016810">
    <property type="term" value="F:hydrolase activity, acting on carbon-nitrogen (but not peptide) bonds"/>
    <property type="evidence" value="ECO:0007669"/>
    <property type="project" value="InterPro"/>
</dbReference>
<keyword evidence="4 9" id="KW-0732">Signal</keyword>
<gene>
    <name evidence="12" type="ORF">yc1106_01833</name>
</gene>
<dbReference type="PANTHER" id="PTHR46471">
    <property type="entry name" value="CHITIN DEACETYLASE"/>
    <property type="match status" value="1"/>
</dbReference>
<feature type="domain" description="Chitin-binding type-1" evidence="10">
    <location>
        <begin position="42"/>
        <end position="88"/>
    </location>
</feature>
<evidence type="ECO:0000313" key="13">
    <source>
        <dbReference type="Proteomes" id="UP001056012"/>
    </source>
</evidence>
<feature type="disulfide bond" evidence="8">
    <location>
        <begin position="54"/>
        <end position="66"/>
    </location>
</feature>
<evidence type="ECO:0000259" key="10">
    <source>
        <dbReference type="PROSITE" id="PS50941"/>
    </source>
</evidence>
<comment type="caution">
    <text evidence="8">Lacks conserved residue(s) required for the propagation of feature annotation.</text>
</comment>
<dbReference type="Pfam" id="PF01522">
    <property type="entry name" value="Polysacc_deac_1"/>
    <property type="match status" value="1"/>
</dbReference>
<dbReference type="EMBL" id="CP089274">
    <property type="protein sequence ID" value="USP74559.1"/>
    <property type="molecule type" value="Genomic_DNA"/>
</dbReference>
<dbReference type="InterPro" id="IPR011330">
    <property type="entry name" value="Glyco_hydro/deAcase_b/a-brl"/>
</dbReference>
<dbReference type="PROSITE" id="PS51677">
    <property type="entry name" value="NODB"/>
    <property type="match status" value="1"/>
</dbReference>
<dbReference type="InterPro" id="IPR001002">
    <property type="entry name" value="Chitin-bd_1"/>
</dbReference>
<dbReference type="AlphaFoldDB" id="A0A9Q9DQD3"/>
<feature type="disulfide bond" evidence="8">
    <location>
        <begin position="59"/>
        <end position="73"/>
    </location>
</feature>
<organism evidence="12 13">
    <name type="scientific">Curvularia clavata</name>
    <dbReference type="NCBI Taxonomy" id="95742"/>
    <lineage>
        <taxon>Eukaryota</taxon>
        <taxon>Fungi</taxon>
        <taxon>Dikarya</taxon>
        <taxon>Ascomycota</taxon>
        <taxon>Pezizomycotina</taxon>
        <taxon>Dothideomycetes</taxon>
        <taxon>Pleosporomycetidae</taxon>
        <taxon>Pleosporales</taxon>
        <taxon>Pleosporineae</taxon>
        <taxon>Pleosporaceae</taxon>
        <taxon>Curvularia</taxon>
    </lineage>
</organism>
<dbReference type="InterPro" id="IPR036861">
    <property type="entry name" value="Endochitinase-like_sf"/>
</dbReference>
<feature type="disulfide bond" evidence="8">
    <location>
        <begin position="45"/>
        <end position="60"/>
    </location>
</feature>
<feature type="signal peptide" evidence="9">
    <location>
        <begin position="1"/>
        <end position="18"/>
    </location>
</feature>
<keyword evidence="3" id="KW-0479">Metal-binding</keyword>
<keyword evidence="6" id="KW-0119">Carbohydrate metabolism</keyword>
<keyword evidence="5" id="KW-0378">Hydrolase</keyword>
<reference evidence="12" key="1">
    <citation type="submission" date="2021-12" db="EMBL/GenBank/DDBJ databases">
        <title>Curvularia clavata genome.</title>
        <authorList>
            <person name="Cao Y."/>
        </authorList>
    </citation>
    <scope>NUCLEOTIDE SEQUENCE</scope>
    <source>
        <strain evidence="12">Yc1106</strain>
    </source>
</reference>
<dbReference type="Gene3D" id="3.30.60.10">
    <property type="entry name" value="Endochitinase-like"/>
    <property type="match status" value="1"/>
</dbReference>
<evidence type="ECO:0000256" key="3">
    <source>
        <dbReference type="ARBA" id="ARBA00022723"/>
    </source>
</evidence>
<accession>A0A9Q9DQD3</accession>
<dbReference type="GO" id="GO:0005975">
    <property type="term" value="P:carbohydrate metabolic process"/>
    <property type="evidence" value="ECO:0007669"/>
    <property type="project" value="InterPro"/>
</dbReference>
<dbReference type="VEuPathDB" id="FungiDB:yc1106_01833"/>
<keyword evidence="2 8" id="KW-0147">Chitin-binding</keyword>
<dbReference type="Pfam" id="PF00187">
    <property type="entry name" value="Chitin_bind_1"/>
    <property type="match status" value="1"/>
</dbReference>
<feature type="chain" id="PRO_5040311089" evidence="9">
    <location>
        <begin position="19"/>
        <end position="326"/>
    </location>
</feature>
<keyword evidence="7" id="KW-0170">Cobalt</keyword>
<evidence type="ECO:0000313" key="12">
    <source>
        <dbReference type="EMBL" id="USP74559.1"/>
    </source>
</evidence>
<protein>
    <submittedName>
        <fullName evidence="12">Carbohydrate esterase family 4 protein</fullName>
    </submittedName>
</protein>
<dbReference type="InterPro" id="IPR002509">
    <property type="entry name" value="NODB_dom"/>
</dbReference>
<feature type="domain" description="NodB homology" evidence="11">
    <location>
        <begin position="122"/>
        <end position="316"/>
    </location>
</feature>
<keyword evidence="13" id="KW-1185">Reference proteome</keyword>
<evidence type="ECO:0000256" key="7">
    <source>
        <dbReference type="ARBA" id="ARBA00023285"/>
    </source>
</evidence>
<evidence type="ECO:0000256" key="1">
    <source>
        <dbReference type="ARBA" id="ARBA00001941"/>
    </source>
</evidence>
<dbReference type="SMART" id="SM00270">
    <property type="entry name" value="ChtBD1"/>
    <property type="match status" value="1"/>
</dbReference>
<dbReference type="PANTHER" id="PTHR46471:SF8">
    <property type="entry name" value="CHITIN DEACETYLASE"/>
    <property type="match status" value="1"/>
</dbReference>
<evidence type="ECO:0000256" key="2">
    <source>
        <dbReference type="ARBA" id="ARBA00022669"/>
    </source>
</evidence>
<dbReference type="CDD" id="cd10951">
    <property type="entry name" value="CE4_ClCDA_like"/>
    <property type="match status" value="1"/>
</dbReference>